<protein>
    <submittedName>
        <fullName evidence="1">Beta strand repeat-containing protein</fullName>
    </submittedName>
</protein>
<accession>A0ABW5VKD5</accession>
<proteinExistence type="predicted"/>
<reference evidence="2" key="1">
    <citation type="journal article" date="2019" name="Int. J. Syst. Evol. Microbiol.">
        <title>The Global Catalogue of Microorganisms (GCM) 10K type strain sequencing project: providing services to taxonomists for standard genome sequencing and annotation.</title>
        <authorList>
            <consortium name="The Broad Institute Genomics Platform"/>
            <consortium name="The Broad Institute Genome Sequencing Center for Infectious Disease"/>
            <person name="Wu L."/>
            <person name="Ma J."/>
        </authorList>
    </citation>
    <scope>NUCLEOTIDE SEQUENCE [LARGE SCALE GENOMIC DNA]</scope>
    <source>
        <strain evidence="2">KCTC 52924</strain>
    </source>
</reference>
<organism evidence="1 2">
    <name type="scientific">Arenibacter antarcticus</name>
    <dbReference type="NCBI Taxonomy" id="2040469"/>
    <lineage>
        <taxon>Bacteria</taxon>
        <taxon>Pseudomonadati</taxon>
        <taxon>Bacteroidota</taxon>
        <taxon>Flavobacteriia</taxon>
        <taxon>Flavobacteriales</taxon>
        <taxon>Flavobacteriaceae</taxon>
        <taxon>Arenibacter</taxon>
    </lineage>
</organism>
<dbReference type="Proteomes" id="UP001597532">
    <property type="component" value="Unassembled WGS sequence"/>
</dbReference>
<evidence type="ECO:0000313" key="1">
    <source>
        <dbReference type="EMBL" id="MFD2791659.1"/>
    </source>
</evidence>
<comment type="caution">
    <text evidence="1">The sequence shown here is derived from an EMBL/GenBank/DDBJ whole genome shotgun (WGS) entry which is preliminary data.</text>
</comment>
<gene>
    <name evidence="1" type="ORF">ACFS1K_17960</name>
</gene>
<sequence>MKHRILLLFLLFGIAVQAQIKIGDNPQNIDPSSVLELESTSRVLVITRVNTAQMNAIIPSVGALVYNTDVQCLHYYTGAAWTNVCDAVAGSLSITAENGTIVVTPNNNTYEIKVGQIKGENIVDATIFGQDLANGSITQPKLALNSVGAAQLRENSVGAMQLMENSVGTLEVIDGTIQAVDIQPGGFNQLLTTSGTGEVLWVNKEELGATIADQVTISGKGIAADPIRVADVVLQRITSNTNALNTKENLSNKSPDVSLGNSDLLYPSQRAVKIYVDNQIGDLGGAVNDNQRLSLSAQNILALERGGNVNLTPYVNTDNQTLSRSGNEISISGGNTIDLGGLGGGGGGGGPDRAIIGVALNNSNLVFTGENGAFTGNVDLSTLIGNGADGVISSVALNGTDLEFTGNGGGFGGTVDLSQLSGGGDTPVEVDGLTISGSGIGGDPLKIIPSNVFGQFLRTDPITGGVIWDNMPEGTGGGTTVKADGITLTGTGSDTNPLKIISSTTLGQFLRTDPTSGAVVWADLPDVSGGIPILVDNSTITGDGESAQLQVMVGGITSTEILDETILNEDIGNATIELTKIRPLATNPTTNQMLINSTDGEIRWAAVSAGGANQDLAGVLATGTSAGNNPIKDLPNPTDPQDAATMAYVDAQVGSGGSSDGVVSNVEINGTNLDFTGSGGGFNGSINLSGLSGGGEIPDNELITNAELIGTDLIITDPGQIWTIPLASLAGGGGSTELADQITIIGDGTEDNKFSVGDGAITTSHISNGAILAEDLNNMGALDGQILKWDITANAGLGGWILADDRTDGTGLPNLSNGTFLIGDALNDPQERTINGDATIDNAGVLTIQDDAVTATMINANVAGAGITKNPVTGALEVDTNTLTGSGDISSTDITVTGGTNAAFADVTLEIADDAVTAAMINANVAGAGITKNPGTGALEVDTSTLTGSGDISSTDITVTGGTNAAFADVTLEIADDAVTAAMINANVAGAGITKNPGTGALEVDTSTLTGSGDISSTDITVTGGANAAFANVTLEIADDAVTAAMINANVAGAGITKNPGTGALEVDTSTLTGSGDISSTDITVTGGTNAAFADVTLEIADDAVTAAMINANVAGAGITKNPGTGALEVDTSTLTGSGDISSTDITVTGGANAAF</sequence>
<dbReference type="EMBL" id="JBHUOK010000033">
    <property type="protein sequence ID" value="MFD2791659.1"/>
    <property type="molecule type" value="Genomic_DNA"/>
</dbReference>
<dbReference type="RefSeq" id="WP_377974050.1">
    <property type="nucleotide sequence ID" value="NZ_JBHUOK010000033.1"/>
</dbReference>
<feature type="non-terminal residue" evidence="1">
    <location>
        <position position="1156"/>
    </location>
</feature>
<evidence type="ECO:0000313" key="2">
    <source>
        <dbReference type="Proteomes" id="UP001597532"/>
    </source>
</evidence>
<name>A0ABW5VKD5_9FLAO</name>
<keyword evidence="2" id="KW-1185">Reference proteome</keyword>